<feature type="transmembrane region" description="Helical" evidence="19">
    <location>
        <begin position="148"/>
        <end position="174"/>
    </location>
</feature>
<comment type="catalytic activity">
    <reaction evidence="17 19">
        <text>alpha-ribazole + adenosylcob(III)inamide-GDP = adenosylcob(III)alamin + GMP + H(+)</text>
        <dbReference type="Rhea" id="RHEA:16049"/>
        <dbReference type="ChEBI" id="CHEBI:10329"/>
        <dbReference type="ChEBI" id="CHEBI:15378"/>
        <dbReference type="ChEBI" id="CHEBI:18408"/>
        <dbReference type="ChEBI" id="CHEBI:58115"/>
        <dbReference type="ChEBI" id="CHEBI:60487"/>
        <dbReference type="EC" id="2.7.8.26"/>
    </reaction>
</comment>
<evidence type="ECO:0000313" key="21">
    <source>
        <dbReference type="Proteomes" id="UP001144805"/>
    </source>
</evidence>
<evidence type="ECO:0000256" key="19">
    <source>
        <dbReference type="HAMAP-Rule" id="MF_00719"/>
    </source>
</evidence>
<keyword evidence="21" id="KW-1185">Reference proteome</keyword>
<keyword evidence="10 19" id="KW-0812">Transmembrane</keyword>
<dbReference type="EC" id="2.7.8.26" evidence="5 19"/>
<comment type="similarity">
    <text evidence="4 19">Belongs to the CobS family.</text>
</comment>
<evidence type="ECO:0000256" key="10">
    <source>
        <dbReference type="ARBA" id="ARBA00022692"/>
    </source>
</evidence>
<dbReference type="RefSeq" id="WP_266337691.1">
    <property type="nucleotide sequence ID" value="NZ_JAPKNK010000002.1"/>
</dbReference>
<evidence type="ECO:0000256" key="17">
    <source>
        <dbReference type="ARBA" id="ARBA00048623"/>
    </source>
</evidence>
<evidence type="ECO:0000256" key="6">
    <source>
        <dbReference type="ARBA" id="ARBA00015850"/>
    </source>
</evidence>
<evidence type="ECO:0000256" key="18">
    <source>
        <dbReference type="ARBA" id="ARBA00049504"/>
    </source>
</evidence>
<evidence type="ECO:0000256" key="8">
    <source>
        <dbReference type="ARBA" id="ARBA00022573"/>
    </source>
</evidence>
<evidence type="ECO:0000256" key="12">
    <source>
        <dbReference type="ARBA" id="ARBA00022989"/>
    </source>
</evidence>
<dbReference type="AlphaFoldDB" id="A0A9X3E2S7"/>
<sequence length="267" mass="26940">MTDDPYPTLFRASLSELAAATAFLTRLPATWLGVASDRRPDFTVAARAFPGVGLIVGLVGAIALLLAHALGLPLLASAAVSLAATIALTGALHEDGLADTADGFGGGTTATRKLEIMRDSRIGTFGAVALVLSLLLRATLLANLLPYGAWPVATALVGAEIVSRAAIVHLWAALPPARFEGLASATGRPSRDTSLTAIAIAVVAALVCGAIGTGIFPVVVALVVAGLVTYAFQFLCASQIAGQTGDTLGAAQQIALVAYLMAIVAAT</sequence>
<dbReference type="Proteomes" id="UP001144805">
    <property type="component" value="Unassembled WGS sequence"/>
</dbReference>
<keyword evidence="7 19" id="KW-1003">Cell membrane</keyword>
<dbReference type="InterPro" id="IPR003805">
    <property type="entry name" value="CobS"/>
</dbReference>
<dbReference type="PANTHER" id="PTHR34148:SF1">
    <property type="entry name" value="ADENOSYLCOBINAMIDE-GDP RIBAZOLETRANSFERASE"/>
    <property type="match status" value="1"/>
</dbReference>
<evidence type="ECO:0000256" key="15">
    <source>
        <dbReference type="ARBA" id="ARBA00032605"/>
    </source>
</evidence>
<comment type="function">
    <text evidence="14 19">Joins adenosylcobinamide-GDP and alpha-ribazole to generate adenosylcobalamin (Ado-cobalamin). Also synthesizes adenosylcobalamin 5'-phosphate from adenosylcobinamide-GDP and alpha-ribazole 5'-phosphate.</text>
</comment>
<comment type="cofactor">
    <cofactor evidence="1 19">
        <name>Mg(2+)</name>
        <dbReference type="ChEBI" id="CHEBI:18420"/>
    </cofactor>
</comment>
<keyword evidence="12 19" id="KW-1133">Transmembrane helix</keyword>
<comment type="catalytic activity">
    <reaction evidence="18 19">
        <text>alpha-ribazole 5'-phosphate + adenosylcob(III)inamide-GDP = adenosylcob(III)alamin 5'-phosphate + GMP + H(+)</text>
        <dbReference type="Rhea" id="RHEA:23560"/>
        <dbReference type="ChEBI" id="CHEBI:15378"/>
        <dbReference type="ChEBI" id="CHEBI:57918"/>
        <dbReference type="ChEBI" id="CHEBI:58115"/>
        <dbReference type="ChEBI" id="CHEBI:60487"/>
        <dbReference type="ChEBI" id="CHEBI:60493"/>
        <dbReference type="EC" id="2.7.8.26"/>
    </reaction>
</comment>
<evidence type="ECO:0000256" key="16">
    <source>
        <dbReference type="ARBA" id="ARBA00032853"/>
    </source>
</evidence>
<dbReference type="GO" id="GO:0051073">
    <property type="term" value="F:adenosylcobinamide-GDP ribazoletransferase activity"/>
    <property type="evidence" value="ECO:0007669"/>
    <property type="project" value="UniProtKB-UniRule"/>
</dbReference>
<evidence type="ECO:0000256" key="2">
    <source>
        <dbReference type="ARBA" id="ARBA00004651"/>
    </source>
</evidence>
<comment type="pathway">
    <text evidence="3 19">Cofactor biosynthesis; adenosylcobalamin biosynthesis; adenosylcobalamin from cob(II)yrinate a,c-diamide: step 7/7.</text>
</comment>
<feature type="transmembrane region" description="Helical" evidence="19">
    <location>
        <begin position="195"/>
        <end position="212"/>
    </location>
</feature>
<dbReference type="GO" id="GO:0005886">
    <property type="term" value="C:plasma membrane"/>
    <property type="evidence" value="ECO:0007669"/>
    <property type="project" value="UniProtKB-SubCell"/>
</dbReference>
<dbReference type="PANTHER" id="PTHR34148">
    <property type="entry name" value="ADENOSYLCOBINAMIDE-GDP RIBAZOLETRANSFERASE"/>
    <property type="match status" value="1"/>
</dbReference>
<comment type="caution">
    <text evidence="20">The sequence shown here is derived from an EMBL/GenBank/DDBJ whole genome shotgun (WGS) entry which is preliminary data.</text>
</comment>
<comment type="subcellular location">
    <subcellularLocation>
        <location evidence="2 19">Cell membrane</location>
        <topology evidence="2 19">Multi-pass membrane protein</topology>
    </subcellularLocation>
</comment>
<keyword evidence="9 19" id="KW-0808">Transferase</keyword>
<accession>A0A9X3E2S7</accession>
<evidence type="ECO:0000256" key="11">
    <source>
        <dbReference type="ARBA" id="ARBA00022842"/>
    </source>
</evidence>
<feature type="transmembrane region" description="Helical" evidence="19">
    <location>
        <begin position="122"/>
        <end position="142"/>
    </location>
</feature>
<organism evidence="20 21">
    <name type="scientific">Kaistia nematophila</name>
    <dbReference type="NCBI Taxonomy" id="2994654"/>
    <lineage>
        <taxon>Bacteria</taxon>
        <taxon>Pseudomonadati</taxon>
        <taxon>Pseudomonadota</taxon>
        <taxon>Alphaproteobacteria</taxon>
        <taxon>Hyphomicrobiales</taxon>
        <taxon>Kaistiaceae</taxon>
        <taxon>Kaistia</taxon>
    </lineage>
</organism>
<keyword evidence="11 19" id="KW-0460">Magnesium</keyword>
<evidence type="ECO:0000256" key="13">
    <source>
        <dbReference type="ARBA" id="ARBA00023136"/>
    </source>
</evidence>
<dbReference type="NCBIfam" id="TIGR00317">
    <property type="entry name" value="cobS"/>
    <property type="match status" value="1"/>
</dbReference>
<evidence type="ECO:0000256" key="1">
    <source>
        <dbReference type="ARBA" id="ARBA00001946"/>
    </source>
</evidence>
<feature type="transmembrane region" description="Helical" evidence="19">
    <location>
        <begin position="44"/>
        <end position="66"/>
    </location>
</feature>
<dbReference type="EMBL" id="JAPKNK010000002">
    <property type="protein sequence ID" value="MCX5568723.1"/>
    <property type="molecule type" value="Genomic_DNA"/>
</dbReference>
<name>A0A9X3E2S7_9HYPH</name>
<proteinExistence type="inferred from homology"/>
<feature type="transmembrane region" description="Helical" evidence="19">
    <location>
        <begin position="218"/>
        <end position="236"/>
    </location>
</feature>
<feature type="transmembrane region" description="Helical" evidence="19">
    <location>
        <begin position="72"/>
        <end position="92"/>
    </location>
</feature>
<dbReference type="GO" id="GO:0009236">
    <property type="term" value="P:cobalamin biosynthetic process"/>
    <property type="evidence" value="ECO:0007669"/>
    <property type="project" value="UniProtKB-UniRule"/>
</dbReference>
<evidence type="ECO:0000313" key="20">
    <source>
        <dbReference type="EMBL" id="MCX5568723.1"/>
    </source>
</evidence>
<dbReference type="HAMAP" id="MF_00719">
    <property type="entry name" value="CobS"/>
    <property type="match status" value="1"/>
</dbReference>
<evidence type="ECO:0000256" key="3">
    <source>
        <dbReference type="ARBA" id="ARBA00004663"/>
    </source>
</evidence>
<keyword evidence="13 19" id="KW-0472">Membrane</keyword>
<evidence type="ECO:0000256" key="7">
    <source>
        <dbReference type="ARBA" id="ARBA00022475"/>
    </source>
</evidence>
<dbReference type="GO" id="GO:0008818">
    <property type="term" value="F:cobalamin 5'-phosphate synthase activity"/>
    <property type="evidence" value="ECO:0007669"/>
    <property type="project" value="UniProtKB-UniRule"/>
</dbReference>
<dbReference type="Pfam" id="PF02654">
    <property type="entry name" value="CobS"/>
    <property type="match status" value="1"/>
</dbReference>
<feature type="transmembrane region" description="Helical" evidence="19">
    <location>
        <begin position="248"/>
        <end position="266"/>
    </location>
</feature>
<reference evidence="20" key="1">
    <citation type="submission" date="2022-11" db="EMBL/GenBank/DDBJ databases">
        <title>Biodiversity and phylogenetic relationships of bacteria.</title>
        <authorList>
            <person name="Machado R.A.R."/>
            <person name="Bhat A."/>
            <person name="Loulou A."/>
            <person name="Kallel S."/>
        </authorList>
    </citation>
    <scope>NUCLEOTIDE SEQUENCE</scope>
    <source>
        <strain evidence="20">K-TC2</strain>
    </source>
</reference>
<evidence type="ECO:0000256" key="9">
    <source>
        <dbReference type="ARBA" id="ARBA00022679"/>
    </source>
</evidence>
<evidence type="ECO:0000256" key="5">
    <source>
        <dbReference type="ARBA" id="ARBA00013200"/>
    </source>
</evidence>
<evidence type="ECO:0000256" key="14">
    <source>
        <dbReference type="ARBA" id="ARBA00025228"/>
    </source>
</evidence>
<gene>
    <name evidence="19 20" type="primary">cobS</name>
    <name evidence="20" type="ORF">OSH07_05930</name>
</gene>
<evidence type="ECO:0000256" key="4">
    <source>
        <dbReference type="ARBA" id="ARBA00010561"/>
    </source>
</evidence>
<keyword evidence="8 19" id="KW-0169">Cobalamin biosynthesis</keyword>
<protein>
    <recommendedName>
        <fullName evidence="6 19">Adenosylcobinamide-GDP ribazoletransferase</fullName>
        <ecNumber evidence="5 19">2.7.8.26</ecNumber>
    </recommendedName>
    <alternativeName>
        <fullName evidence="16 19">Cobalamin synthase</fullName>
    </alternativeName>
    <alternativeName>
        <fullName evidence="15 19">Cobalamin-5'-phosphate synthase</fullName>
    </alternativeName>
</protein>